<dbReference type="AlphaFoldDB" id="A0AAU9NRD5"/>
<proteinExistence type="inferred from homology"/>
<gene>
    <name evidence="2" type="ORF">LVIROSA_LOCUS26604</name>
</gene>
<name>A0AAU9NRD5_9ASTR</name>
<dbReference type="SUPFAM" id="SSF53756">
    <property type="entry name" value="UDP-Glycosyltransferase/glycogen phosphorylase"/>
    <property type="match status" value="1"/>
</dbReference>
<evidence type="ECO:0000313" key="2">
    <source>
        <dbReference type="EMBL" id="CAH1440470.1"/>
    </source>
</evidence>
<sequence length="138" mass="15327">MASNVHVIMIPLMCPSHLIPMVDMAKLIAQHSATVTIVITPHNAARFGAVLHRVVASGHPIRILNLQFPASQYGLLEGCENVDDLPSFKLTKNFFDATAKLQEPLEKVFNELKPTPSCMISDKHLTWTVDVARKFEIP</sequence>
<evidence type="ECO:0000256" key="1">
    <source>
        <dbReference type="ARBA" id="ARBA00009995"/>
    </source>
</evidence>
<comment type="caution">
    <text evidence="2">The sequence shown here is derived from an EMBL/GenBank/DDBJ whole genome shotgun (WGS) entry which is preliminary data.</text>
</comment>
<dbReference type="Gene3D" id="3.40.50.2000">
    <property type="entry name" value="Glycogen Phosphorylase B"/>
    <property type="match status" value="1"/>
</dbReference>
<evidence type="ECO:0000313" key="3">
    <source>
        <dbReference type="Proteomes" id="UP001157418"/>
    </source>
</evidence>
<evidence type="ECO:0008006" key="4">
    <source>
        <dbReference type="Google" id="ProtNLM"/>
    </source>
</evidence>
<dbReference type="PANTHER" id="PTHR48047">
    <property type="entry name" value="GLYCOSYLTRANSFERASE"/>
    <property type="match status" value="1"/>
</dbReference>
<keyword evidence="3" id="KW-1185">Reference proteome</keyword>
<organism evidence="2 3">
    <name type="scientific">Lactuca virosa</name>
    <dbReference type="NCBI Taxonomy" id="75947"/>
    <lineage>
        <taxon>Eukaryota</taxon>
        <taxon>Viridiplantae</taxon>
        <taxon>Streptophyta</taxon>
        <taxon>Embryophyta</taxon>
        <taxon>Tracheophyta</taxon>
        <taxon>Spermatophyta</taxon>
        <taxon>Magnoliopsida</taxon>
        <taxon>eudicotyledons</taxon>
        <taxon>Gunneridae</taxon>
        <taxon>Pentapetalae</taxon>
        <taxon>asterids</taxon>
        <taxon>campanulids</taxon>
        <taxon>Asterales</taxon>
        <taxon>Asteraceae</taxon>
        <taxon>Cichorioideae</taxon>
        <taxon>Cichorieae</taxon>
        <taxon>Lactucinae</taxon>
        <taxon>Lactuca</taxon>
    </lineage>
</organism>
<reference evidence="2 3" key="1">
    <citation type="submission" date="2022-01" db="EMBL/GenBank/DDBJ databases">
        <authorList>
            <person name="Xiong W."/>
            <person name="Schranz E."/>
        </authorList>
    </citation>
    <scope>NUCLEOTIDE SEQUENCE [LARGE SCALE GENOMIC DNA]</scope>
</reference>
<dbReference type="PANTHER" id="PTHR48047:SF127">
    <property type="entry name" value="GLYCOSYLTRANSFERASE"/>
    <property type="match status" value="1"/>
</dbReference>
<dbReference type="Proteomes" id="UP001157418">
    <property type="component" value="Unassembled WGS sequence"/>
</dbReference>
<dbReference type="GO" id="GO:0035251">
    <property type="term" value="F:UDP-glucosyltransferase activity"/>
    <property type="evidence" value="ECO:0007669"/>
    <property type="project" value="TreeGrafter"/>
</dbReference>
<protein>
    <recommendedName>
        <fullName evidence="4">Glycosyltransferase</fullName>
    </recommendedName>
</protein>
<accession>A0AAU9NRD5</accession>
<comment type="similarity">
    <text evidence="1">Belongs to the UDP-glycosyltransferase family.</text>
</comment>
<dbReference type="EMBL" id="CAKMRJ010005412">
    <property type="protein sequence ID" value="CAH1440470.1"/>
    <property type="molecule type" value="Genomic_DNA"/>
</dbReference>